<dbReference type="EMBL" id="JAFREP010000041">
    <property type="protein sequence ID" value="MBO1322718.1"/>
    <property type="molecule type" value="Genomic_DNA"/>
</dbReference>
<evidence type="ECO:0000313" key="2">
    <source>
        <dbReference type="EMBL" id="MBO1322718.1"/>
    </source>
</evidence>
<comment type="caution">
    <text evidence="2">The sequence shown here is derived from an EMBL/GenBank/DDBJ whole genome shotgun (WGS) entry which is preliminary data.</text>
</comment>
<evidence type="ECO:0000313" key="3">
    <source>
        <dbReference type="Proteomes" id="UP000664417"/>
    </source>
</evidence>
<dbReference type="AlphaFoldDB" id="A0A8J7QQI4"/>
<sequence>MIPLGKEIRARVTKLEGDVATLGVFVEGVWARVQARTEVRLDPGSWIRGMFVLHADGETVFFRVLHVEDNNPAPPEPAPSFDGRLDLEA</sequence>
<feature type="region of interest" description="Disordered" evidence="1">
    <location>
        <begin position="70"/>
        <end position="89"/>
    </location>
</feature>
<evidence type="ECO:0000256" key="1">
    <source>
        <dbReference type="SAM" id="MobiDB-lite"/>
    </source>
</evidence>
<protein>
    <submittedName>
        <fullName evidence="2">Uncharacterized protein</fullName>
    </submittedName>
</protein>
<organism evidence="2 3">
    <name type="scientific">Acanthopleuribacter pedis</name>
    <dbReference type="NCBI Taxonomy" id="442870"/>
    <lineage>
        <taxon>Bacteria</taxon>
        <taxon>Pseudomonadati</taxon>
        <taxon>Acidobacteriota</taxon>
        <taxon>Holophagae</taxon>
        <taxon>Acanthopleuribacterales</taxon>
        <taxon>Acanthopleuribacteraceae</taxon>
        <taxon>Acanthopleuribacter</taxon>
    </lineage>
</organism>
<proteinExistence type="predicted"/>
<dbReference type="Proteomes" id="UP000664417">
    <property type="component" value="Unassembled WGS sequence"/>
</dbReference>
<dbReference type="RefSeq" id="WP_207862691.1">
    <property type="nucleotide sequence ID" value="NZ_JAFREP010000041.1"/>
</dbReference>
<name>A0A8J7QQI4_9BACT</name>
<reference evidence="2" key="1">
    <citation type="submission" date="2021-03" db="EMBL/GenBank/DDBJ databases">
        <authorList>
            <person name="Wang G."/>
        </authorList>
    </citation>
    <scope>NUCLEOTIDE SEQUENCE</scope>
    <source>
        <strain evidence="2">KCTC 12899</strain>
    </source>
</reference>
<accession>A0A8J7QQI4</accession>
<gene>
    <name evidence="2" type="ORF">J3U88_29875</name>
</gene>
<keyword evidence="3" id="KW-1185">Reference proteome</keyword>